<dbReference type="PROSITE" id="PS51029">
    <property type="entry name" value="MADF"/>
    <property type="match status" value="1"/>
</dbReference>
<feature type="domain" description="MADF" evidence="1">
    <location>
        <begin position="10"/>
        <end position="73"/>
    </location>
</feature>
<accession>A0A922MKT7</accession>
<proteinExistence type="predicted"/>
<name>A0A922MKT7_SPOEX</name>
<sequence length="73" mass="8931">MEIEHFDTDFFIDEIQKRPAIWDMESPDYKNKVIKKRNWEELLEIFCDAGDSLEKRNCWVSDYFIEFLFTITS</sequence>
<dbReference type="Proteomes" id="UP000814243">
    <property type="component" value="Unassembled WGS sequence"/>
</dbReference>
<evidence type="ECO:0000313" key="2">
    <source>
        <dbReference type="EMBL" id="KAH9638831.1"/>
    </source>
</evidence>
<dbReference type="InterPro" id="IPR006578">
    <property type="entry name" value="MADF-dom"/>
</dbReference>
<dbReference type="Pfam" id="PF10545">
    <property type="entry name" value="MADF_DNA_bdg"/>
    <property type="match status" value="1"/>
</dbReference>
<reference evidence="2" key="1">
    <citation type="journal article" date="2021" name="G3 (Bethesda)">
        <title>Genome and transcriptome analysis of the beet armyworm Spodoptera exigua reveals targets for pest control. .</title>
        <authorList>
            <person name="Simon S."/>
            <person name="Breeschoten T."/>
            <person name="Jansen H.J."/>
            <person name="Dirks R.P."/>
            <person name="Schranz M.E."/>
            <person name="Ros V.I.D."/>
        </authorList>
    </citation>
    <scope>NUCLEOTIDE SEQUENCE</scope>
    <source>
        <strain evidence="2">TB_SE_WUR_2020</strain>
    </source>
</reference>
<protein>
    <recommendedName>
        <fullName evidence="1">MADF domain-containing protein</fullName>
    </recommendedName>
</protein>
<evidence type="ECO:0000259" key="1">
    <source>
        <dbReference type="PROSITE" id="PS51029"/>
    </source>
</evidence>
<dbReference type="AlphaFoldDB" id="A0A922MKT7"/>
<organism evidence="2 3">
    <name type="scientific">Spodoptera exigua</name>
    <name type="common">Beet armyworm</name>
    <name type="synonym">Noctua fulgens</name>
    <dbReference type="NCBI Taxonomy" id="7107"/>
    <lineage>
        <taxon>Eukaryota</taxon>
        <taxon>Metazoa</taxon>
        <taxon>Ecdysozoa</taxon>
        <taxon>Arthropoda</taxon>
        <taxon>Hexapoda</taxon>
        <taxon>Insecta</taxon>
        <taxon>Pterygota</taxon>
        <taxon>Neoptera</taxon>
        <taxon>Endopterygota</taxon>
        <taxon>Lepidoptera</taxon>
        <taxon>Glossata</taxon>
        <taxon>Ditrysia</taxon>
        <taxon>Noctuoidea</taxon>
        <taxon>Noctuidae</taxon>
        <taxon>Amphipyrinae</taxon>
        <taxon>Spodoptera</taxon>
    </lineage>
</organism>
<dbReference type="EMBL" id="JACEFF010000368">
    <property type="protein sequence ID" value="KAH9638831.1"/>
    <property type="molecule type" value="Genomic_DNA"/>
</dbReference>
<evidence type="ECO:0000313" key="3">
    <source>
        <dbReference type="Proteomes" id="UP000814243"/>
    </source>
</evidence>
<gene>
    <name evidence="2" type="ORF">HF086_012784</name>
</gene>
<comment type="caution">
    <text evidence="2">The sequence shown here is derived from an EMBL/GenBank/DDBJ whole genome shotgun (WGS) entry which is preliminary data.</text>
</comment>